<sequence>MFGSWDLGPSETRRFEERRMIDRLERARLLREQVAARRLGMPSRIGARGERHTALSRLRERVLHGSARTATGQPALACAEN</sequence>
<name>A0A3L7AC30_9MICO</name>
<evidence type="ECO:0000313" key="2">
    <source>
        <dbReference type="Proteomes" id="UP000272503"/>
    </source>
</evidence>
<comment type="caution">
    <text evidence="1">The sequence shown here is derived from an EMBL/GenBank/DDBJ whole genome shotgun (WGS) entry which is preliminary data.</text>
</comment>
<evidence type="ECO:0000313" key="1">
    <source>
        <dbReference type="EMBL" id="RLP77959.1"/>
    </source>
</evidence>
<organism evidence="1 2">
    <name type="scientific">Mycetocola tolaasinivorans</name>
    <dbReference type="NCBI Taxonomy" id="76635"/>
    <lineage>
        <taxon>Bacteria</taxon>
        <taxon>Bacillati</taxon>
        <taxon>Actinomycetota</taxon>
        <taxon>Actinomycetes</taxon>
        <taxon>Micrococcales</taxon>
        <taxon>Microbacteriaceae</taxon>
        <taxon>Mycetocola</taxon>
    </lineage>
</organism>
<dbReference type="EMBL" id="RCUX01000001">
    <property type="protein sequence ID" value="RLP77959.1"/>
    <property type="molecule type" value="Genomic_DNA"/>
</dbReference>
<keyword evidence="2" id="KW-1185">Reference proteome</keyword>
<dbReference type="AlphaFoldDB" id="A0A3L7AC30"/>
<reference evidence="1 2" key="1">
    <citation type="submission" date="2018-10" db="EMBL/GenBank/DDBJ databases">
        <authorList>
            <person name="Li J."/>
        </authorList>
    </citation>
    <scope>NUCLEOTIDE SEQUENCE [LARGE SCALE GENOMIC DNA]</scope>
    <source>
        <strain evidence="1 2">IF 016277</strain>
    </source>
</reference>
<dbReference type="RefSeq" id="WP_121647052.1">
    <property type="nucleotide sequence ID" value="NZ_RCUX01000001.1"/>
</dbReference>
<proteinExistence type="predicted"/>
<gene>
    <name evidence="1" type="ORF">D9V32_01105</name>
</gene>
<dbReference type="Proteomes" id="UP000272503">
    <property type="component" value="Unassembled WGS sequence"/>
</dbReference>
<protein>
    <submittedName>
        <fullName evidence="1">Uncharacterized protein</fullName>
    </submittedName>
</protein>
<accession>A0A3L7AC30</accession>